<sequence length="277" mass="32180">MTNENLQVFSTDVIPVYTTDTGEKVVLGRELHEKLGIKTVYTHWFARMCEYGFSEGMDYFTDAKNVIREDGRKMPQIQTDHIMTLDMAKHIAMIQRTAQGMAIRQKLIDLEKKVSESNLVVEALCNPEAVAKMLMKYSDEQKKNAELTAKNKELEEQNEYMAPRADYCDNVLQSTNTLYTSTDIAKEYGWSAAKLNKILHELHVIMKVGKNWHLYSVEDGKGYVEYKETKYYDRFTGKTERSSYLYWTEFGKAYIYDRLKKIGFTPRSEASRKVKEG</sequence>
<proteinExistence type="predicted"/>
<evidence type="ECO:0000259" key="2">
    <source>
        <dbReference type="Pfam" id="PF08346"/>
    </source>
</evidence>
<evidence type="ECO:0000259" key="1">
    <source>
        <dbReference type="Pfam" id="PF03374"/>
    </source>
</evidence>
<dbReference type="InterPro" id="IPR013557">
    <property type="entry name" value="AntA/B_antirep"/>
</dbReference>
<organism evidence="3">
    <name type="scientific">Siphoviridae sp. ctGa111</name>
    <dbReference type="NCBI Taxonomy" id="2825413"/>
    <lineage>
        <taxon>Viruses</taxon>
        <taxon>Duplodnaviria</taxon>
        <taxon>Heunggongvirae</taxon>
        <taxon>Uroviricota</taxon>
        <taxon>Caudoviricetes</taxon>
    </lineage>
</organism>
<feature type="domain" description="Antirepressor protein C-terminal" evidence="1">
    <location>
        <begin position="155"/>
        <end position="261"/>
    </location>
</feature>
<reference evidence="3" key="1">
    <citation type="journal article" date="2021" name="Proc. Natl. Acad. Sci. U.S.A.">
        <title>A Catalog of Tens of Thousands of Viruses from Human Metagenomes Reveals Hidden Associations with Chronic Diseases.</title>
        <authorList>
            <person name="Tisza M.J."/>
            <person name="Buck C.B."/>
        </authorList>
    </citation>
    <scope>NUCLEOTIDE SEQUENCE</scope>
    <source>
        <strain evidence="3">CtGa111</strain>
    </source>
</reference>
<name>A0A8S5VDI9_9CAUD</name>
<protein>
    <submittedName>
        <fullName evidence="3">AntA/AntB antirepressor</fullName>
    </submittedName>
</protein>
<feature type="domain" description="AntA/AntB antirepressor" evidence="2">
    <location>
        <begin position="26"/>
        <end position="97"/>
    </location>
</feature>
<dbReference type="EMBL" id="BK016245">
    <property type="protein sequence ID" value="DAG04683.1"/>
    <property type="molecule type" value="Genomic_DNA"/>
</dbReference>
<dbReference type="InterPro" id="IPR005039">
    <property type="entry name" value="Ant_C"/>
</dbReference>
<dbReference type="Pfam" id="PF03374">
    <property type="entry name" value="ANT"/>
    <property type="match status" value="1"/>
</dbReference>
<evidence type="ECO:0000313" key="3">
    <source>
        <dbReference type="EMBL" id="DAG04683.1"/>
    </source>
</evidence>
<dbReference type="GO" id="GO:0003677">
    <property type="term" value="F:DNA binding"/>
    <property type="evidence" value="ECO:0007669"/>
    <property type="project" value="InterPro"/>
</dbReference>
<dbReference type="Pfam" id="PF08346">
    <property type="entry name" value="AntA"/>
    <property type="match status" value="1"/>
</dbReference>
<accession>A0A8S5VDI9</accession>